<comment type="caution">
    <text evidence="2">The sequence shown here is derived from an EMBL/GenBank/DDBJ whole genome shotgun (WGS) entry which is preliminary data.</text>
</comment>
<feature type="compositionally biased region" description="Polar residues" evidence="1">
    <location>
        <begin position="1"/>
        <end position="15"/>
    </location>
</feature>
<evidence type="ECO:0000256" key="1">
    <source>
        <dbReference type="SAM" id="MobiDB-lite"/>
    </source>
</evidence>
<gene>
    <name evidence="2" type="ORF">BJ554DRAFT_886</name>
</gene>
<dbReference type="Proteomes" id="UP000673691">
    <property type="component" value="Unassembled WGS sequence"/>
</dbReference>
<evidence type="ECO:0000313" key="2">
    <source>
        <dbReference type="EMBL" id="KAG5458817.1"/>
    </source>
</evidence>
<keyword evidence="3" id="KW-1185">Reference proteome</keyword>
<reference evidence="2 3" key="1">
    <citation type="journal article" name="Sci. Rep.">
        <title>Genome-scale phylogenetic analyses confirm Olpidium as the closest living zoosporic fungus to the non-flagellated, terrestrial fungi.</title>
        <authorList>
            <person name="Chang Y."/>
            <person name="Rochon D."/>
            <person name="Sekimoto S."/>
            <person name="Wang Y."/>
            <person name="Chovatia M."/>
            <person name="Sandor L."/>
            <person name="Salamov A."/>
            <person name="Grigoriev I.V."/>
            <person name="Stajich J.E."/>
            <person name="Spatafora J.W."/>
        </authorList>
    </citation>
    <scope>NUCLEOTIDE SEQUENCE [LARGE SCALE GENOMIC DNA]</scope>
    <source>
        <strain evidence="2">S191</strain>
    </source>
</reference>
<evidence type="ECO:0000313" key="3">
    <source>
        <dbReference type="Proteomes" id="UP000673691"/>
    </source>
</evidence>
<accession>A0A8H7ZSZ8</accession>
<dbReference type="EMBL" id="JAEFCI010007849">
    <property type="protein sequence ID" value="KAG5458817.1"/>
    <property type="molecule type" value="Genomic_DNA"/>
</dbReference>
<feature type="region of interest" description="Disordered" evidence="1">
    <location>
        <begin position="1"/>
        <end position="39"/>
    </location>
</feature>
<protein>
    <submittedName>
        <fullName evidence="2">Uncharacterized protein</fullName>
    </submittedName>
</protein>
<sequence length="72" mass="7933">MILQLGSSQASQSDNPGIERARPPQIPDGRRARRRPQLSSLMKVAFRAESTGRRTNPACLTAQLASAYRLII</sequence>
<proteinExistence type="predicted"/>
<name>A0A8H7ZSZ8_9FUNG</name>
<dbReference type="AlphaFoldDB" id="A0A8H7ZSZ8"/>
<organism evidence="2 3">
    <name type="scientific">Olpidium bornovanus</name>
    <dbReference type="NCBI Taxonomy" id="278681"/>
    <lineage>
        <taxon>Eukaryota</taxon>
        <taxon>Fungi</taxon>
        <taxon>Fungi incertae sedis</taxon>
        <taxon>Olpidiomycota</taxon>
        <taxon>Olpidiomycotina</taxon>
        <taxon>Olpidiomycetes</taxon>
        <taxon>Olpidiales</taxon>
        <taxon>Olpidiaceae</taxon>
        <taxon>Olpidium</taxon>
    </lineage>
</organism>